<dbReference type="Proteomes" id="UP000265903">
    <property type="component" value="Unassembled WGS sequence"/>
</dbReference>
<dbReference type="InterPro" id="IPR012434">
    <property type="entry name" value="DUF1631"/>
</dbReference>
<gene>
    <name evidence="2" type="ORF">DOQ08_00911</name>
</gene>
<sequence length="612" mass="69216">MSSTAKQPQAEPISRKKVAARINQVLTGIRVPDLPYPAGNASPAAIPDWRPLLLSCWSEQRDERVTHVLRSVQIDWSVRQVNAAYLADRIMDVFLNTSGLHASLVSRIARLRFWFAWRLGEEGGEGFPLVVLEWLDHLQEWRGWSDTGGRSSRVLLELLDSLVTAVAASFEQQSVESVEGYCQQWLNDSLKRRGQTDKLRQRLDETERGLSRQRNAEQISRALVGRALKGRQLPAVISGFLLNDWISVLKQSVLADGEESELCRHANKILEWLIWAGDPELSDRDRGKLYRVGEQLGDLIHDVWRRAMRHDIPIAKIEAINEVIVSRIKGETLDLEMALPPNGDFTCDPGWLDRKALAASDVEPYLEHWFVKGEGIDEQRRFFFTLLPDSQEIVWTNGWGVKLGLQDWSEFQHELGAQTLRLLPDPKPFGEVLAETILVLVKVCDKQQQQREQAARDVRARAEALRREKEEAQRLAAEQQAAHEAMLEQQRVEAEQQRIADEKRELDRLTREAEADAAQQIDQLGLEGWILLEPEQPNGTPLRLKLAVKIAASGKFVFVDRLGLNRHQFMRDELVAGIVGGTIKILGGGAAFDETLSRVVGRIRGGRSEGEL</sequence>
<protein>
    <recommendedName>
        <fullName evidence="4">DUF1631 domain-containing protein</fullName>
    </recommendedName>
</protein>
<keyword evidence="1" id="KW-0175">Coiled coil</keyword>
<keyword evidence="3" id="KW-1185">Reference proteome</keyword>
<feature type="coiled-coil region" evidence="1">
    <location>
        <begin position="448"/>
        <end position="519"/>
    </location>
</feature>
<evidence type="ECO:0008006" key="4">
    <source>
        <dbReference type="Google" id="ProtNLM"/>
    </source>
</evidence>
<dbReference type="OrthoDB" id="6344120at2"/>
<dbReference type="EMBL" id="QMDL01000001">
    <property type="protein sequence ID" value="RMJ06226.1"/>
    <property type="molecule type" value="Genomic_DNA"/>
</dbReference>
<dbReference type="Pfam" id="PF07793">
    <property type="entry name" value="DUF1631"/>
    <property type="match status" value="2"/>
</dbReference>
<comment type="caution">
    <text evidence="2">The sequence shown here is derived from an EMBL/GenBank/DDBJ whole genome shotgun (WGS) entry which is preliminary data.</text>
</comment>
<evidence type="ECO:0000313" key="2">
    <source>
        <dbReference type="EMBL" id="RMJ06226.1"/>
    </source>
</evidence>
<dbReference type="AlphaFoldDB" id="A0A3M2RLK1"/>
<accession>A0A3M2RLK1</accession>
<evidence type="ECO:0000313" key="3">
    <source>
        <dbReference type="Proteomes" id="UP000265903"/>
    </source>
</evidence>
<dbReference type="RefSeq" id="WP_114333683.1">
    <property type="nucleotide sequence ID" value="NZ_QMDL01000001.1"/>
</dbReference>
<reference evidence="2 3" key="1">
    <citation type="submission" date="2018-08" db="EMBL/GenBank/DDBJ databases">
        <title>Whole Genome Sequence of the Moderate Halophilic Marine Bacterium Marinobacter litoralis Sw-45.</title>
        <authorList>
            <person name="Musa H."/>
        </authorList>
    </citation>
    <scope>NUCLEOTIDE SEQUENCE [LARGE SCALE GENOMIC DNA]</scope>
    <source>
        <strain evidence="2 3">Sw-45</strain>
    </source>
</reference>
<name>A0A3M2RLK1_9GAMM</name>
<organism evidence="2 3">
    <name type="scientific">Marinobacter litoralis</name>
    <dbReference type="NCBI Taxonomy" id="187981"/>
    <lineage>
        <taxon>Bacteria</taxon>
        <taxon>Pseudomonadati</taxon>
        <taxon>Pseudomonadota</taxon>
        <taxon>Gammaproteobacteria</taxon>
        <taxon>Pseudomonadales</taxon>
        <taxon>Marinobacteraceae</taxon>
        <taxon>Marinobacter</taxon>
    </lineage>
</organism>
<evidence type="ECO:0000256" key="1">
    <source>
        <dbReference type="SAM" id="Coils"/>
    </source>
</evidence>
<proteinExistence type="predicted"/>